<dbReference type="CDD" id="cd00052">
    <property type="entry name" value="EH"/>
    <property type="match status" value="1"/>
</dbReference>
<dbReference type="SUPFAM" id="SSF47473">
    <property type="entry name" value="EF-hand"/>
    <property type="match status" value="1"/>
</dbReference>
<keyword evidence="4" id="KW-1185">Reference proteome</keyword>
<feature type="region of interest" description="Disordered" evidence="1">
    <location>
        <begin position="38"/>
        <end position="356"/>
    </location>
</feature>
<proteinExistence type="predicted"/>
<feature type="compositionally biased region" description="Basic residues" evidence="1">
    <location>
        <begin position="431"/>
        <end position="447"/>
    </location>
</feature>
<dbReference type="Proteomes" id="UP000803884">
    <property type="component" value="Unassembled WGS sequence"/>
</dbReference>
<accession>A0AB34KEI7</accession>
<gene>
    <name evidence="3" type="ORF">WHR41_09045</name>
</gene>
<evidence type="ECO:0000313" key="4">
    <source>
        <dbReference type="Proteomes" id="UP000803884"/>
    </source>
</evidence>
<feature type="compositionally biased region" description="Basic and acidic residues" evidence="1">
    <location>
        <begin position="448"/>
        <end position="458"/>
    </location>
</feature>
<reference evidence="3 4" key="1">
    <citation type="journal article" date="2020" name="Microbiol. Resour. Announc.">
        <title>Draft Genome Sequence of a Cladosporium Species Isolated from the Mesophotic Ascidian Didemnum maculosum.</title>
        <authorList>
            <person name="Gioti A."/>
            <person name="Siaperas R."/>
            <person name="Nikolaivits E."/>
            <person name="Le Goff G."/>
            <person name="Ouazzani J."/>
            <person name="Kotoulas G."/>
            <person name="Topakas E."/>
        </authorList>
    </citation>
    <scope>NUCLEOTIDE SEQUENCE [LARGE SCALE GENOMIC DNA]</scope>
    <source>
        <strain evidence="3 4">TM138-S3</strain>
    </source>
</reference>
<evidence type="ECO:0000313" key="3">
    <source>
        <dbReference type="EMBL" id="KAL1582191.1"/>
    </source>
</evidence>
<evidence type="ECO:0000259" key="2">
    <source>
        <dbReference type="PROSITE" id="PS50031"/>
    </source>
</evidence>
<feature type="compositionally biased region" description="Low complexity" evidence="1">
    <location>
        <begin position="289"/>
        <end position="303"/>
    </location>
</feature>
<feature type="compositionally biased region" description="Polar residues" evidence="1">
    <location>
        <begin position="260"/>
        <end position="280"/>
    </location>
</feature>
<feature type="compositionally biased region" description="Basic and acidic residues" evidence="1">
    <location>
        <begin position="173"/>
        <end position="204"/>
    </location>
</feature>
<protein>
    <recommendedName>
        <fullName evidence="2">EH domain-containing protein</fullName>
    </recommendedName>
</protein>
<dbReference type="RefSeq" id="XP_069225298.1">
    <property type="nucleotide sequence ID" value="XM_069377649.1"/>
</dbReference>
<feature type="compositionally biased region" description="Low complexity" evidence="1">
    <location>
        <begin position="326"/>
        <end position="340"/>
    </location>
</feature>
<dbReference type="Gene3D" id="1.10.238.10">
    <property type="entry name" value="EF-hand"/>
    <property type="match status" value="1"/>
</dbReference>
<feature type="compositionally biased region" description="Polar residues" evidence="1">
    <location>
        <begin position="69"/>
        <end position="78"/>
    </location>
</feature>
<name>A0AB34KEI7_9PEZI</name>
<dbReference type="SMART" id="SM00027">
    <property type="entry name" value="EH"/>
    <property type="match status" value="1"/>
</dbReference>
<feature type="compositionally biased region" description="Low complexity" evidence="1">
    <location>
        <begin position="1"/>
        <end position="16"/>
    </location>
</feature>
<feature type="region of interest" description="Disordered" evidence="1">
    <location>
        <begin position="373"/>
        <end position="458"/>
    </location>
</feature>
<evidence type="ECO:0000256" key="1">
    <source>
        <dbReference type="SAM" id="MobiDB-lite"/>
    </source>
</evidence>
<feature type="compositionally biased region" description="Polar residues" evidence="1">
    <location>
        <begin position="133"/>
        <end position="156"/>
    </location>
</feature>
<organism evidence="3 4">
    <name type="scientific">Cladosporium halotolerans</name>
    <dbReference type="NCBI Taxonomy" id="1052096"/>
    <lineage>
        <taxon>Eukaryota</taxon>
        <taxon>Fungi</taxon>
        <taxon>Dikarya</taxon>
        <taxon>Ascomycota</taxon>
        <taxon>Pezizomycotina</taxon>
        <taxon>Dothideomycetes</taxon>
        <taxon>Dothideomycetidae</taxon>
        <taxon>Cladosporiales</taxon>
        <taxon>Cladosporiaceae</taxon>
        <taxon>Cladosporium</taxon>
    </lineage>
</organism>
<feature type="domain" description="EH" evidence="2">
    <location>
        <begin position="464"/>
        <end position="514"/>
    </location>
</feature>
<dbReference type="AlphaFoldDB" id="A0AB34KEI7"/>
<comment type="caution">
    <text evidence="3">The sequence shown here is derived from an EMBL/GenBank/DDBJ whole genome shotgun (WGS) entry which is preliminary data.</text>
</comment>
<feature type="region of interest" description="Disordered" evidence="1">
    <location>
        <begin position="1"/>
        <end position="24"/>
    </location>
</feature>
<dbReference type="InterPro" id="IPR000261">
    <property type="entry name" value="EH_dom"/>
</dbReference>
<dbReference type="GeneID" id="96010487"/>
<sequence length="571" mass="62044">MAGAQRSPSRAPSSAGNRNMDDSANGAALLGALMAFGGASKTNGDMIRSRGNSPGTSASSLRRPPPSRMTNTSPSPYRQPTALAAARMSPVPPLRPNHTGEAALQRVPADKQRPGPPPLKPKPRRLSEHQLKPASTSHIPPSTSFVGIVENNTLRSPKSKHGANVPRTPFSDMEVRGQAKATPHEGKDQERGDKDGAQRQEGKGGAHTGSKSLPTGQSVPAKVQGKQQTGYGGPRGKEVQGTPVRKTQRDTGTEAVISDGESSQEYVSASEDTAPSPATQRKQKPDAVSQQSPGSLPSRSPLSHAPQLYPNGTSQPVDIARRPRTSDSSARSTSSHSNPSISATYHQLYPRRTTPLTLGDDLANAMVASSLATSRASSPHRLAPPVPQPRRPSHLSPWRSRTPSPTKAKGMRHTLREPESSSESDTEQHPYGKHKKKRHLRPKHPNKHHEGDRKRWRDAVTERERKRYEALFASNRGLLLAPSQQSHISPIVVRDLWIRSRLPLSELEYIWNLVAPHNDAPAAFLSKEEFVVGLWLIDQRLKGRKLPVKVSETVWASVRGLQGIKIKKFSG</sequence>
<dbReference type="PROSITE" id="PS50031">
    <property type="entry name" value="EH"/>
    <property type="match status" value="1"/>
</dbReference>
<dbReference type="EMBL" id="JAAQHG020000061">
    <property type="protein sequence ID" value="KAL1582191.1"/>
    <property type="molecule type" value="Genomic_DNA"/>
</dbReference>
<dbReference type="InterPro" id="IPR011992">
    <property type="entry name" value="EF-hand-dom_pair"/>
</dbReference>
<feature type="compositionally biased region" description="Polar residues" evidence="1">
    <location>
        <begin position="209"/>
        <end position="218"/>
    </location>
</feature>